<accession>A0A239DYB3</accession>
<dbReference type="PANTHER" id="PTHR40266">
    <property type="entry name" value="TOXIN HIGB-1"/>
    <property type="match status" value="1"/>
</dbReference>
<dbReference type="PANTHER" id="PTHR40266:SF2">
    <property type="entry name" value="TOXIN HIGB-1"/>
    <property type="match status" value="1"/>
</dbReference>
<protein>
    <submittedName>
        <fullName evidence="1">Proteic killer suppression protein</fullName>
    </submittedName>
</protein>
<dbReference type="RefSeq" id="WP_089318580.1">
    <property type="nucleotide sequence ID" value="NZ_FZOQ01000005.1"/>
</dbReference>
<evidence type="ECO:0000313" key="1">
    <source>
        <dbReference type="EMBL" id="SNS36713.1"/>
    </source>
</evidence>
<dbReference type="OrthoDB" id="9801102at2"/>
<dbReference type="Proteomes" id="UP000198432">
    <property type="component" value="Unassembled WGS sequence"/>
</dbReference>
<dbReference type="InterPro" id="IPR035093">
    <property type="entry name" value="RelE/ParE_toxin_dom_sf"/>
</dbReference>
<proteinExistence type="predicted"/>
<name>A0A239DYB3_9BACT</name>
<dbReference type="Gene3D" id="3.30.2310.20">
    <property type="entry name" value="RelE-like"/>
    <property type="match status" value="1"/>
</dbReference>
<reference evidence="2" key="1">
    <citation type="submission" date="2017-06" db="EMBL/GenBank/DDBJ databases">
        <authorList>
            <person name="Varghese N."/>
            <person name="Submissions S."/>
        </authorList>
    </citation>
    <scope>NUCLEOTIDE SEQUENCE [LARGE SCALE GENOMIC DNA]</scope>
    <source>
        <strain evidence="2">NKM1</strain>
    </source>
</reference>
<sequence length="92" mass="10368">MIRSFAHKGLQKFYETGSTAGINAQHSTRIGRILTLLNVAKSVQEMDVPGWFLHPLKGNLAGHWSVRVSGAWRVTFKLENGDAEVVDYQQYH</sequence>
<evidence type="ECO:0000313" key="2">
    <source>
        <dbReference type="Proteomes" id="UP000198432"/>
    </source>
</evidence>
<dbReference type="AlphaFoldDB" id="A0A239DYB3"/>
<dbReference type="EMBL" id="FZOQ01000005">
    <property type="protein sequence ID" value="SNS36713.1"/>
    <property type="molecule type" value="Genomic_DNA"/>
</dbReference>
<dbReference type="InterPro" id="IPR007711">
    <property type="entry name" value="HigB-1"/>
</dbReference>
<gene>
    <name evidence="1" type="ORF">SAMN06296052_105158</name>
</gene>
<keyword evidence="2" id="KW-1185">Reference proteome</keyword>
<dbReference type="Pfam" id="PF05015">
    <property type="entry name" value="HigB-like_toxin"/>
    <property type="match status" value="1"/>
</dbReference>
<dbReference type="SUPFAM" id="SSF143011">
    <property type="entry name" value="RelE-like"/>
    <property type="match status" value="1"/>
</dbReference>
<organism evidence="1 2">
    <name type="scientific">Pontibacter ummariensis</name>
    <dbReference type="NCBI Taxonomy" id="1610492"/>
    <lineage>
        <taxon>Bacteria</taxon>
        <taxon>Pseudomonadati</taxon>
        <taxon>Bacteroidota</taxon>
        <taxon>Cytophagia</taxon>
        <taxon>Cytophagales</taxon>
        <taxon>Hymenobacteraceae</taxon>
        <taxon>Pontibacter</taxon>
    </lineage>
</organism>